<dbReference type="AlphaFoldDB" id="A0A016SKS3"/>
<evidence type="ECO:0000313" key="4">
    <source>
        <dbReference type="Proteomes" id="UP000024635"/>
    </source>
</evidence>
<dbReference type="PANTHER" id="PTHR22699:SF1">
    <property type="entry name" value="THIOREDOXIN DOMAIN-CONTAINING PROTEIN 16"/>
    <property type="match status" value="1"/>
</dbReference>
<protein>
    <submittedName>
        <fullName evidence="3">Uncharacterized protein</fullName>
    </submittedName>
</protein>
<dbReference type="InterPro" id="IPR040090">
    <property type="entry name" value="TXNDC16"/>
</dbReference>
<comment type="caution">
    <text evidence="3">The sequence shown here is derived from an EMBL/GenBank/DDBJ whole genome shotgun (WGS) entry which is preliminary data.</text>
</comment>
<name>A0A016SKS3_9BILA</name>
<feature type="chain" id="PRO_5001486477" evidence="2">
    <location>
        <begin position="18"/>
        <end position="669"/>
    </location>
</feature>
<dbReference type="EMBL" id="JARK01001544">
    <property type="protein sequence ID" value="EYB91230.1"/>
    <property type="molecule type" value="Genomic_DNA"/>
</dbReference>
<keyword evidence="4" id="KW-1185">Reference proteome</keyword>
<reference evidence="4" key="1">
    <citation type="journal article" date="2015" name="Nat. Genet.">
        <title>The genome and transcriptome of the zoonotic hookworm Ancylostoma ceylanicum identify infection-specific gene families.</title>
        <authorList>
            <person name="Schwarz E.M."/>
            <person name="Hu Y."/>
            <person name="Antoshechkin I."/>
            <person name="Miller M.M."/>
            <person name="Sternberg P.W."/>
            <person name="Aroian R.V."/>
        </authorList>
    </citation>
    <scope>NUCLEOTIDE SEQUENCE</scope>
    <source>
        <strain evidence="4">HY135</strain>
    </source>
</reference>
<proteinExistence type="predicted"/>
<dbReference type="OrthoDB" id="5856593at2759"/>
<dbReference type="InterPro" id="IPR036249">
    <property type="entry name" value="Thioredoxin-like_sf"/>
</dbReference>
<evidence type="ECO:0000313" key="3">
    <source>
        <dbReference type="EMBL" id="EYB91230.1"/>
    </source>
</evidence>
<gene>
    <name evidence="3" type="primary">Acey_s0208.g2064</name>
    <name evidence="3" type="synonym">Acey-R05D3.9</name>
    <name evidence="3" type="ORF">Y032_0208g2064</name>
</gene>
<dbReference type="Proteomes" id="UP000024635">
    <property type="component" value="Unassembled WGS sequence"/>
</dbReference>
<organism evidence="3 4">
    <name type="scientific">Ancylostoma ceylanicum</name>
    <dbReference type="NCBI Taxonomy" id="53326"/>
    <lineage>
        <taxon>Eukaryota</taxon>
        <taxon>Metazoa</taxon>
        <taxon>Ecdysozoa</taxon>
        <taxon>Nematoda</taxon>
        <taxon>Chromadorea</taxon>
        <taxon>Rhabditida</taxon>
        <taxon>Rhabditina</taxon>
        <taxon>Rhabditomorpha</taxon>
        <taxon>Strongyloidea</taxon>
        <taxon>Ancylostomatidae</taxon>
        <taxon>Ancylostomatinae</taxon>
        <taxon>Ancylostoma</taxon>
    </lineage>
</organism>
<accession>A0A016SKS3</accession>
<evidence type="ECO:0000256" key="2">
    <source>
        <dbReference type="SAM" id="SignalP"/>
    </source>
</evidence>
<dbReference type="SUPFAM" id="SSF52833">
    <property type="entry name" value="Thioredoxin-like"/>
    <property type="match status" value="1"/>
</dbReference>
<dbReference type="Pfam" id="PF13848">
    <property type="entry name" value="Thioredoxin_6"/>
    <property type="match status" value="1"/>
</dbReference>
<dbReference type="Gene3D" id="3.40.30.10">
    <property type="entry name" value="Glutaredoxin"/>
    <property type="match status" value="2"/>
</dbReference>
<dbReference type="PANTHER" id="PTHR22699">
    <property type="entry name" value="THIOREDOXIN DOMAIN-CONTAINING PROTEIN 16"/>
    <property type="match status" value="1"/>
</dbReference>
<keyword evidence="2" id="KW-0732">Signal</keyword>
<sequence>MLLCCLILPLLVFHSECHCPHMMGMKMAKQEGPSPPSSLPDGDKGWDFDEPSGAPGAVPPEYFIQTTFVHRSENKQQKDFAALVLTKIGELRQRLKQQARLTIDNEVGSSGAVGTVIYVIPCKTGKNPLTSPNSWGAALVPPQISCVEDSEHYRCGDYQPEGSYHYLVVEDSAKGAAVYSLERKLNEKNPGATEMAVLDALSRHSPHSLTMYASPEADKEVGFVRALSAKELQTINKPPPVEMEFYSPTEVDLIDTDLLEFRTGEDLDAVEHNLVSYASEKEFSDALNANKELFVLFWSHVHTVSLHAFNLWARTSKKANFGKDVILAHVECHRHADFCHGLTRKDFHTVVAYRNGQNIGSTYYLRDEDFYLQWMYLMLSGPLIELRNDEDVKNAKKGLMFGSVPHPVTIGTFPDRDCTAFQHYSIAADRFHGRYFMAVRIDIKPGSTSTVSTYRPYEKQRRRDYEGKFDPASLMGFVSTSSFPSVIDITNGFTTNLLFRQHRKVAILVAPSLFSNVSYVSLASGKDARKFAVFTYLNRDQEIVNDVMKQFKLPSDDKPQLLLLDKQNVHQLLLDESTSPDSIWEWMQERDDNPTSKLSVKDPHPLRFLQKARIDSVFGHQNTLILADDTLFQEVATHTATHSVPTGGGTGGCPFMSGAAGGGAMHEEL</sequence>
<feature type="region of interest" description="Disordered" evidence="1">
    <location>
        <begin position="27"/>
        <end position="51"/>
    </location>
</feature>
<evidence type="ECO:0000256" key="1">
    <source>
        <dbReference type="SAM" id="MobiDB-lite"/>
    </source>
</evidence>
<feature type="signal peptide" evidence="2">
    <location>
        <begin position="1"/>
        <end position="17"/>
    </location>
</feature>